<dbReference type="Proteomes" id="UP000317332">
    <property type="component" value="Unassembled WGS sequence"/>
</dbReference>
<sequence length="613" mass="70977">MLNYLFQIVLFQLLFLLIYDAFLKRETFFNYNRLYLLATAVLSFVLPLVQLQVFANSIPEVLVINLPEVVIGNVDTTKSIASSQTASEITMQGNWQWMYVIYAGMLIATSLFVIKLFKLLYLIEKNPKRWHGDILLIKLLKSTAAFSFFNRVFIGDAIAETERNTILQHEMVHVNHKHSIDLLFFEVLRIVMWFNPLIYLYQSRITALHEYIADAEATKNQDKQLYYQNLLAQVFDTNKISFINPFYKQSLIKKRIVMLSKSKSKQLHLIKYALLIPTVIGMLMYTSSQAQEIKPVTSEEVENLSDEEMINKYYQELELLNSKGVQLLEISRAYTGKMDEYLLSKEDFYRQAAYFKFISNVIRKHDDSLKKVDVNHKSLPFKEDEAYKNYESYLKYKSTEEARKKWDEMNKRNSLMVILKDMKSLTDSERSEILDKLNDIKKNSSWRSLVVRNAENTLNYKVTADNYDFLGKVLQDQRLDDAINKMSNNVTNLTEIPYAVVERVPAFEGCEILPTNQQIKECTTQSMSQFVNKNFDISIAEKAGLKGRQRIAVVFKIADDGNIIDVKARAAHPDLEAEAKRVIESIPPLTPGQQKGENITVQYSLPIIFQIGV</sequence>
<feature type="transmembrane region" description="Helical" evidence="1">
    <location>
        <begin position="269"/>
        <end position="287"/>
    </location>
</feature>
<keyword evidence="1" id="KW-1133">Transmembrane helix</keyword>
<evidence type="ECO:0000313" key="4">
    <source>
        <dbReference type="EMBL" id="TPV31799.1"/>
    </source>
</evidence>
<reference evidence="4 5" key="1">
    <citation type="submission" date="2019-06" db="EMBL/GenBank/DDBJ databases">
        <title>Flavobacteriaceae Paucihalobacterium erythroidium CWB-1, complete genome.</title>
        <authorList>
            <person name="Wu S."/>
        </authorList>
    </citation>
    <scope>NUCLEOTIDE SEQUENCE [LARGE SCALE GENOMIC DNA]</scope>
    <source>
        <strain evidence="4 5">CWB-1</strain>
    </source>
</reference>
<keyword evidence="1" id="KW-0472">Membrane</keyword>
<feature type="domain" description="Peptidase M56" evidence="3">
    <location>
        <begin position="156"/>
        <end position="259"/>
    </location>
</feature>
<dbReference type="RefSeq" id="WP_140991038.1">
    <property type="nucleotide sequence ID" value="NZ_VHIQ01000007.1"/>
</dbReference>
<dbReference type="Pfam" id="PF05569">
    <property type="entry name" value="Peptidase_M56"/>
    <property type="match status" value="1"/>
</dbReference>
<evidence type="ECO:0000259" key="3">
    <source>
        <dbReference type="Pfam" id="PF05569"/>
    </source>
</evidence>
<feature type="transmembrane region" description="Helical" evidence="1">
    <location>
        <begin position="34"/>
        <end position="55"/>
    </location>
</feature>
<dbReference type="InterPro" id="IPR037682">
    <property type="entry name" value="TonB_C"/>
</dbReference>
<dbReference type="EMBL" id="VHIQ01000007">
    <property type="protein sequence ID" value="TPV31799.1"/>
    <property type="molecule type" value="Genomic_DNA"/>
</dbReference>
<dbReference type="InterPro" id="IPR052173">
    <property type="entry name" value="Beta-lactam_resp_regulator"/>
</dbReference>
<dbReference type="Gene3D" id="3.30.1150.10">
    <property type="match status" value="1"/>
</dbReference>
<feature type="transmembrane region" description="Helical" evidence="1">
    <location>
        <begin position="99"/>
        <end position="123"/>
    </location>
</feature>
<keyword evidence="1" id="KW-0812">Transmembrane</keyword>
<evidence type="ECO:0000256" key="1">
    <source>
        <dbReference type="SAM" id="Phobius"/>
    </source>
</evidence>
<feature type="transmembrane region" description="Helical" evidence="1">
    <location>
        <begin position="6"/>
        <end position="22"/>
    </location>
</feature>
<gene>
    <name evidence="4" type="ORF">FJ651_13320</name>
</gene>
<dbReference type="OrthoDB" id="1522859at2"/>
<dbReference type="Pfam" id="PF03544">
    <property type="entry name" value="TonB_C"/>
    <property type="match status" value="1"/>
</dbReference>
<proteinExistence type="predicted"/>
<accession>A0A506PDY6</accession>
<keyword evidence="5" id="KW-1185">Reference proteome</keyword>
<dbReference type="SUPFAM" id="SSF74653">
    <property type="entry name" value="TolA/TonB C-terminal domain"/>
    <property type="match status" value="1"/>
</dbReference>
<dbReference type="AlphaFoldDB" id="A0A506PDY6"/>
<dbReference type="PANTHER" id="PTHR34978:SF3">
    <property type="entry name" value="SLR0241 PROTEIN"/>
    <property type="match status" value="1"/>
</dbReference>
<dbReference type="PANTHER" id="PTHR34978">
    <property type="entry name" value="POSSIBLE SENSOR-TRANSDUCER PROTEIN BLAR"/>
    <property type="match status" value="1"/>
</dbReference>
<comment type="caution">
    <text evidence="4">The sequence shown here is derived from an EMBL/GenBank/DDBJ whole genome shotgun (WGS) entry which is preliminary data.</text>
</comment>
<dbReference type="GO" id="GO:0055085">
    <property type="term" value="P:transmembrane transport"/>
    <property type="evidence" value="ECO:0007669"/>
    <property type="project" value="InterPro"/>
</dbReference>
<evidence type="ECO:0000313" key="5">
    <source>
        <dbReference type="Proteomes" id="UP000317332"/>
    </source>
</evidence>
<evidence type="ECO:0000259" key="2">
    <source>
        <dbReference type="Pfam" id="PF03544"/>
    </source>
</evidence>
<organism evidence="4 5">
    <name type="scientific">Paucihalobacter ruber</name>
    <dbReference type="NCBI Taxonomy" id="2567861"/>
    <lineage>
        <taxon>Bacteria</taxon>
        <taxon>Pseudomonadati</taxon>
        <taxon>Bacteroidota</taxon>
        <taxon>Flavobacteriia</taxon>
        <taxon>Flavobacteriales</taxon>
        <taxon>Flavobacteriaceae</taxon>
        <taxon>Paucihalobacter</taxon>
    </lineage>
</organism>
<feature type="domain" description="TonB C-terminal" evidence="2">
    <location>
        <begin position="540"/>
        <end position="610"/>
    </location>
</feature>
<name>A0A506PDY6_9FLAO</name>
<protein>
    <submittedName>
        <fullName evidence="4">Uncharacterized protein</fullName>
    </submittedName>
</protein>
<dbReference type="InterPro" id="IPR008756">
    <property type="entry name" value="Peptidase_M56"/>
</dbReference>